<dbReference type="EMBL" id="CP034464">
    <property type="protein sequence ID" value="AZP11381.1"/>
    <property type="molecule type" value="Genomic_DNA"/>
</dbReference>
<gene>
    <name evidence="8" type="ORF">EJN92_04805</name>
</gene>
<evidence type="ECO:0000256" key="4">
    <source>
        <dbReference type="PROSITE-ProRule" id="PRU00473"/>
    </source>
</evidence>
<evidence type="ECO:0000256" key="1">
    <source>
        <dbReference type="ARBA" id="ARBA00004442"/>
    </source>
</evidence>
<dbReference type="AlphaFoldDB" id="A0A3Q9BP85"/>
<dbReference type="PANTHER" id="PTHR30329:SF21">
    <property type="entry name" value="LIPOPROTEIN YIAD-RELATED"/>
    <property type="match status" value="1"/>
</dbReference>
<dbReference type="Pfam" id="PF00691">
    <property type="entry name" value="OmpA"/>
    <property type="match status" value="1"/>
</dbReference>
<evidence type="ECO:0000313" key="8">
    <source>
        <dbReference type="EMBL" id="AZP11381.1"/>
    </source>
</evidence>
<dbReference type="SUPFAM" id="SSF103088">
    <property type="entry name" value="OmpA-like"/>
    <property type="match status" value="1"/>
</dbReference>
<accession>A0A3Q9BP85</accession>
<dbReference type="InterPro" id="IPR036737">
    <property type="entry name" value="OmpA-like_sf"/>
</dbReference>
<evidence type="ECO:0000256" key="6">
    <source>
        <dbReference type="SAM" id="SignalP"/>
    </source>
</evidence>
<dbReference type="InterPro" id="IPR050330">
    <property type="entry name" value="Bact_OuterMem_StrucFunc"/>
</dbReference>
<dbReference type="PRINTS" id="PR01021">
    <property type="entry name" value="OMPADOMAIN"/>
</dbReference>
<dbReference type="Proteomes" id="UP000275663">
    <property type="component" value="Chromosome"/>
</dbReference>
<feature type="chain" id="PRO_5018778303" evidence="6">
    <location>
        <begin position="27"/>
        <end position="337"/>
    </location>
</feature>
<keyword evidence="3" id="KW-0998">Cell outer membrane</keyword>
<feature type="compositionally biased region" description="Basic and acidic residues" evidence="5">
    <location>
        <begin position="323"/>
        <end position="337"/>
    </location>
</feature>
<feature type="signal peptide" evidence="6">
    <location>
        <begin position="1"/>
        <end position="26"/>
    </location>
</feature>
<feature type="domain" description="OmpA-like" evidence="7">
    <location>
        <begin position="223"/>
        <end position="337"/>
    </location>
</feature>
<keyword evidence="2 4" id="KW-0472">Membrane</keyword>
<dbReference type="RefSeq" id="WP_126126769.1">
    <property type="nucleotide sequence ID" value="NZ_CP034464.1"/>
</dbReference>
<comment type="subcellular location">
    <subcellularLocation>
        <location evidence="1">Cell outer membrane</location>
    </subcellularLocation>
</comment>
<proteinExistence type="predicted"/>
<evidence type="ECO:0000256" key="5">
    <source>
        <dbReference type="SAM" id="MobiDB-lite"/>
    </source>
</evidence>
<evidence type="ECO:0000256" key="2">
    <source>
        <dbReference type="ARBA" id="ARBA00023136"/>
    </source>
</evidence>
<dbReference type="GO" id="GO:0009279">
    <property type="term" value="C:cell outer membrane"/>
    <property type="evidence" value="ECO:0007669"/>
    <property type="project" value="UniProtKB-SubCell"/>
</dbReference>
<organism evidence="8 9">
    <name type="scientific">Undibacterium parvum</name>
    <dbReference type="NCBI Taxonomy" id="401471"/>
    <lineage>
        <taxon>Bacteria</taxon>
        <taxon>Pseudomonadati</taxon>
        <taxon>Pseudomonadota</taxon>
        <taxon>Betaproteobacteria</taxon>
        <taxon>Burkholderiales</taxon>
        <taxon>Oxalobacteraceae</taxon>
        <taxon>Undibacterium</taxon>
    </lineage>
</organism>
<dbReference type="InterPro" id="IPR006665">
    <property type="entry name" value="OmpA-like"/>
</dbReference>
<dbReference type="OrthoDB" id="345640at2"/>
<evidence type="ECO:0000313" key="9">
    <source>
        <dbReference type="Proteomes" id="UP000275663"/>
    </source>
</evidence>
<protein>
    <submittedName>
        <fullName evidence="8">OmpA family protein</fullName>
    </submittedName>
</protein>
<evidence type="ECO:0000259" key="7">
    <source>
        <dbReference type="PROSITE" id="PS51123"/>
    </source>
</evidence>
<dbReference type="CDD" id="cd07185">
    <property type="entry name" value="OmpA_C-like"/>
    <property type="match status" value="1"/>
</dbReference>
<sequence length="337" mass="37170">MTTFQQKIHYVLASIGLCITVNLTFAATPAKPASAPAAFNIESVPMSSIALPPFPYLSYPAGMTEVDDKTPALFSNPNSTGYSSSDEKFDQAYVIAGANLRQVEGRITFRTVLNEKAGLSALGLLRNYTKVIKAMGGVKVNTILPTEKWLEEKNLIDNENTLKRAHLPRRGWEEHDVYLIRTTQGNVWITLSQNGGFTEFLVIKEQEMEQTVAMLTADNMANALKQDGHVPLYLSFDTNRDVIRQESLAAVDEIVKLLRAQPTLRLQIEGHTDNIGDKNHNQNLSLARAQSVMRALTGQKIDSSRLSAVGLGASKPISDNSSEEGRAKNRRVELVRS</sequence>
<dbReference type="Gene3D" id="3.30.1330.60">
    <property type="entry name" value="OmpA-like domain"/>
    <property type="match status" value="1"/>
</dbReference>
<name>A0A3Q9BP85_9BURK</name>
<dbReference type="KEGG" id="upv:EJN92_04805"/>
<feature type="region of interest" description="Disordered" evidence="5">
    <location>
        <begin position="312"/>
        <end position="337"/>
    </location>
</feature>
<dbReference type="PANTHER" id="PTHR30329">
    <property type="entry name" value="STATOR ELEMENT OF FLAGELLAR MOTOR COMPLEX"/>
    <property type="match status" value="1"/>
</dbReference>
<reference evidence="8 9" key="1">
    <citation type="journal article" date="2011" name="Int. J. Syst. Evol. Microbiol.">
        <title>Description of Undibacterium oligocarboniphilum sp. nov., isolated from purified water, and Undibacterium pigrum strain CCUG 49012 as the type strain of Undibacterium parvum sp. nov., and emended descriptions of the genus Undibacterium and the species Undibacterium pigrum.</title>
        <authorList>
            <person name="Eder W."/>
            <person name="Wanner G."/>
            <person name="Ludwig W."/>
            <person name="Busse H.J."/>
            <person name="Ziemke-Kageler F."/>
            <person name="Lang E."/>
        </authorList>
    </citation>
    <scope>NUCLEOTIDE SEQUENCE [LARGE SCALE GENOMIC DNA]</scope>
    <source>
        <strain evidence="8 9">DSM 23061</strain>
    </source>
</reference>
<keyword evidence="6" id="KW-0732">Signal</keyword>
<keyword evidence="9" id="KW-1185">Reference proteome</keyword>
<dbReference type="InterPro" id="IPR006664">
    <property type="entry name" value="OMP_bac"/>
</dbReference>
<evidence type="ECO:0000256" key="3">
    <source>
        <dbReference type="ARBA" id="ARBA00023237"/>
    </source>
</evidence>
<dbReference type="PROSITE" id="PS51123">
    <property type="entry name" value="OMPA_2"/>
    <property type="match status" value="1"/>
</dbReference>